<comment type="caution">
    <text evidence="1">The sequence shown here is derived from an EMBL/GenBank/DDBJ whole genome shotgun (WGS) entry which is preliminary data.</text>
</comment>
<protein>
    <recommendedName>
        <fullName evidence="3">Ribosomal protein</fullName>
    </recommendedName>
</protein>
<organism evidence="1 2">
    <name type="scientific">Pristionchus entomophagus</name>
    <dbReference type="NCBI Taxonomy" id="358040"/>
    <lineage>
        <taxon>Eukaryota</taxon>
        <taxon>Metazoa</taxon>
        <taxon>Ecdysozoa</taxon>
        <taxon>Nematoda</taxon>
        <taxon>Chromadorea</taxon>
        <taxon>Rhabditida</taxon>
        <taxon>Rhabditina</taxon>
        <taxon>Diplogasteromorpha</taxon>
        <taxon>Diplogasteroidea</taxon>
        <taxon>Neodiplogasteridae</taxon>
        <taxon>Pristionchus</taxon>
    </lineage>
</organism>
<evidence type="ECO:0008006" key="3">
    <source>
        <dbReference type="Google" id="ProtNLM"/>
    </source>
</evidence>
<evidence type="ECO:0000313" key="2">
    <source>
        <dbReference type="Proteomes" id="UP001432027"/>
    </source>
</evidence>
<feature type="non-terminal residue" evidence="1">
    <location>
        <position position="1"/>
    </location>
</feature>
<dbReference type="Proteomes" id="UP001432027">
    <property type="component" value="Unassembled WGS sequence"/>
</dbReference>
<reference evidence="1" key="1">
    <citation type="submission" date="2023-10" db="EMBL/GenBank/DDBJ databases">
        <title>Genome assembly of Pristionchus species.</title>
        <authorList>
            <person name="Yoshida K."/>
            <person name="Sommer R.J."/>
        </authorList>
    </citation>
    <scope>NUCLEOTIDE SEQUENCE</scope>
    <source>
        <strain evidence="1">RS0144</strain>
    </source>
</reference>
<keyword evidence="2" id="KW-1185">Reference proteome</keyword>
<accession>A0AAV5TMI1</accession>
<dbReference type="EMBL" id="BTSX01000004">
    <property type="protein sequence ID" value="GMS95259.1"/>
    <property type="molecule type" value="Genomic_DNA"/>
</dbReference>
<dbReference type="AlphaFoldDB" id="A0AAV5TMI1"/>
<gene>
    <name evidence="1" type="ORF">PENTCL1PPCAC_17434</name>
</gene>
<sequence>LLIGFCLFLISFYLYFTTKFPRWNRAQQARFMQNWKLALKIFLRLMPRGSEKAEVLEEIHRRNCQLCRGGLNVLECTQRPIRGEEMISMSFREIVRVEEVEEMINREMREAIY</sequence>
<evidence type="ECO:0000313" key="1">
    <source>
        <dbReference type="EMBL" id="GMS95259.1"/>
    </source>
</evidence>
<feature type="non-terminal residue" evidence="1">
    <location>
        <position position="113"/>
    </location>
</feature>
<proteinExistence type="predicted"/>
<name>A0AAV5TMI1_9BILA</name>